<evidence type="ECO:0000256" key="9">
    <source>
        <dbReference type="ARBA" id="ARBA00023136"/>
    </source>
</evidence>
<evidence type="ECO:0000256" key="14">
    <source>
        <dbReference type="SAM" id="Phobius"/>
    </source>
</evidence>
<evidence type="ECO:0000256" key="13">
    <source>
        <dbReference type="SAM" id="MobiDB-lite"/>
    </source>
</evidence>
<dbReference type="PANTHER" id="PTHR11690:SF157">
    <property type="entry name" value="PICKPOCKET 15"/>
    <property type="match status" value="1"/>
</dbReference>
<dbReference type="Gene3D" id="1.10.287.770">
    <property type="entry name" value="YojJ-like"/>
    <property type="match status" value="1"/>
</dbReference>
<name>A0AAG5DH00_ANOAO</name>
<evidence type="ECO:0000256" key="10">
    <source>
        <dbReference type="ARBA" id="ARBA00023201"/>
    </source>
</evidence>
<keyword evidence="9 14" id="KW-0472">Membrane</keyword>
<organism evidence="15 16">
    <name type="scientific">Anopheles atroparvus</name>
    <name type="common">European mosquito</name>
    <dbReference type="NCBI Taxonomy" id="41427"/>
    <lineage>
        <taxon>Eukaryota</taxon>
        <taxon>Metazoa</taxon>
        <taxon>Ecdysozoa</taxon>
        <taxon>Arthropoda</taxon>
        <taxon>Hexapoda</taxon>
        <taxon>Insecta</taxon>
        <taxon>Pterygota</taxon>
        <taxon>Neoptera</taxon>
        <taxon>Endopterygota</taxon>
        <taxon>Diptera</taxon>
        <taxon>Nematocera</taxon>
        <taxon>Culicoidea</taxon>
        <taxon>Culicidae</taxon>
        <taxon>Anophelinae</taxon>
        <taxon>Anopheles</taxon>
    </lineage>
</organism>
<reference evidence="15" key="1">
    <citation type="submission" date="2024-04" db="UniProtKB">
        <authorList>
            <consortium name="EnsemblMetazoa"/>
        </authorList>
    </citation>
    <scope>IDENTIFICATION</scope>
    <source>
        <strain evidence="15">EBRO</strain>
    </source>
</reference>
<keyword evidence="7" id="KW-0915">Sodium</keyword>
<keyword evidence="3 12" id="KW-0813">Transport</keyword>
<dbReference type="AlphaFoldDB" id="A0AAG5DH00"/>
<evidence type="ECO:0000256" key="12">
    <source>
        <dbReference type="RuleBase" id="RU000679"/>
    </source>
</evidence>
<dbReference type="PANTHER" id="PTHR11690">
    <property type="entry name" value="AMILORIDE-SENSITIVE SODIUM CHANNEL-RELATED"/>
    <property type="match status" value="1"/>
</dbReference>
<evidence type="ECO:0000313" key="16">
    <source>
        <dbReference type="Proteomes" id="UP000075880"/>
    </source>
</evidence>
<keyword evidence="6 14" id="KW-1133">Transmembrane helix</keyword>
<evidence type="ECO:0008006" key="17">
    <source>
        <dbReference type="Google" id="ProtNLM"/>
    </source>
</evidence>
<evidence type="ECO:0000256" key="3">
    <source>
        <dbReference type="ARBA" id="ARBA00022448"/>
    </source>
</evidence>
<sequence length="512" mass="58656">MKFVEKVGRAFCRVLVDYCNNSSLAGIRNIGNRRLHWTERGFWVGCTLIGWFFAVQLIRTYVVLFRNDTVNIALENVDTRWERTAFPAVGVCEMGYTKEVYGRLEAYMESLREGESMEYNYDVEDYLLRMTYHNLYNKGAMQVYCKPFENCAECMRCPLDGYRAIAEWIRANCTELFSGCQWNGKPFDCCRYFRPIQTSVGSCYVLNSLQTVEKYGKDWLHLEVDKVSPEGVLLLSYNLATHIMNEEDIPHILLTSLAFSQISPGYSQTIFMTLQDIVNDPLVRSVDIDVRRCRFPGEKIRKNGYPQYSYSVCVTECLKAAQIRLCNCTHHNNLLEESDTDLACGYKGIQCLDERSLIAPATKLLQPWRTDGLVCHCHPSCNEKQIRIVGKESEMLDHHQRSVAIKLMGIPTQRYRRQIVREDIDVVVSIGGILGLFTGASLLSMAEFCYFFTVRFIFNIVADNADDNTKEEDDKNDMSDGGHYSTDSSLSFSDGSLADDHGEGQDEYRYNV</sequence>
<dbReference type="GO" id="GO:0005886">
    <property type="term" value="C:plasma membrane"/>
    <property type="evidence" value="ECO:0007669"/>
    <property type="project" value="TreeGrafter"/>
</dbReference>
<keyword evidence="4 12" id="KW-0894">Sodium channel</keyword>
<evidence type="ECO:0000256" key="1">
    <source>
        <dbReference type="ARBA" id="ARBA00004141"/>
    </source>
</evidence>
<feature type="region of interest" description="Disordered" evidence="13">
    <location>
        <begin position="468"/>
        <end position="512"/>
    </location>
</feature>
<dbReference type="Proteomes" id="UP000075880">
    <property type="component" value="Unassembled WGS sequence"/>
</dbReference>
<keyword evidence="11 12" id="KW-0407">Ion channel</keyword>
<dbReference type="PRINTS" id="PR01078">
    <property type="entry name" value="AMINACHANNEL"/>
</dbReference>
<keyword evidence="16" id="KW-1185">Reference proteome</keyword>
<proteinExistence type="inferred from homology"/>
<dbReference type="InterPro" id="IPR001873">
    <property type="entry name" value="ENaC"/>
</dbReference>
<evidence type="ECO:0000256" key="8">
    <source>
        <dbReference type="ARBA" id="ARBA00023065"/>
    </source>
</evidence>
<comment type="subcellular location">
    <subcellularLocation>
        <location evidence="1">Membrane</location>
        <topology evidence="1">Multi-pass membrane protein</topology>
    </subcellularLocation>
</comment>
<evidence type="ECO:0000256" key="7">
    <source>
        <dbReference type="ARBA" id="ARBA00023053"/>
    </source>
</evidence>
<protein>
    <recommendedName>
        <fullName evidence="17">Pickpocket</fullName>
    </recommendedName>
</protein>
<feature type="compositionally biased region" description="Basic and acidic residues" evidence="13">
    <location>
        <begin position="498"/>
        <end position="512"/>
    </location>
</feature>
<evidence type="ECO:0000256" key="2">
    <source>
        <dbReference type="ARBA" id="ARBA00007193"/>
    </source>
</evidence>
<keyword evidence="10 12" id="KW-0739">Sodium transport</keyword>
<feature type="transmembrane region" description="Helical" evidence="14">
    <location>
        <begin position="42"/>
        <end position="64"/>
    </location>
</feature>
<dbReference type="Pfam" id="PF00858">
    <property type="entry name" value="ASC"/>
    <property type="match status" value="1"/>
</dbReference>
<dbReference type="GO" id="GO:0015280">
    <property type="term" value="F:ligand-gated sodium channel activity"/>
    <property type="evidence" value="ECO:0007669"/>
    <property type="project" value="TreeGrafter"/>
</dbReference>
<comment type="similarity">
    <text evidence="2 12">Belongs to the amiloride-sensitive sodium channel (TC 1.A.6) family.</text>
</comment>
<dbReference type="EnsemblMetazoa" id="ENSAATROPT011251">
    <property type="protein sequence ID" value="ENSAATROPP010164"/>
    <property type="gene ID" value="ENSAATROPG009158"/>
</dbReference>
<feature type="compositionally biased region" description="Low complexity" evidence="13">
    <location>
        <begin position="485"/>
        <end position="496"/>
    </location>
</feature>
<dbReference type="Gene3D" id="2.60.470.10">
    <property type="entry name" value="Acid-sensing ion channels like domains"/>
    <property type="match status" value="1"/>
</dbReference>
<keyword evidence="8 12" id="KW-0406">Ion transport</keyword>
<evidence type="ECO:0000256" key="11">
    <source>
        <dbReference type="ARBA" id="ARBA00023303"/>
    </source>
</evidence>
<evidence type="ECO:0000256" key="4">
    <source>
        <dbReference type="ARBA" id="ARBA00022461"/>
    </source>
</evidence>
<accession>A0AAG5DH00</accession>
<evidence type="ECO:0000256" key="5">
    <source>
        <dbReference type="ARBA" id="ARBA00022692"/>
    </source>
</evidence>
<evidence type="ECO:0000256" key="6">
    <source>
        <dbReference type="ARBA" id="ARBA00022989"/>
    </source>
</evidence>
<evidence type="ECO:0000313" key="15">
    <source>
        <dbReference type="EnsemblMetazoa" id="ENSAATROPP010164"/>
    </source>
</evidence>
<keyword evidence="5 12" id="KW-0812">Transmembrane</keyword>